<dbReference type="PANTHER" id="PTHR35152">
    <property type="entry name" value="DOMAIN SIGNALLING PROTEIN, PUTATIVE (AFU_ORTHOLOGUE AFUA_5G11310)-RELATED"/>
    <property type="match status" value="1"/>
</dbReference>
<dbReference type="Proteomes" id="UP001595803">
    <property type="component" value="Unassembled WGS sequence"/>
</dbReference>
<feature type="transmembrane region" description="Helical" evidence="1">
    <location>
        <begin position="44"/>
        <end position="65"/>
    </location>
</feature>
<dbReference type="RefSeq" id="WP_380102857.1">
    <property type="nucleotide sequence ID" value="NZ_JBHRZG010000022.1"/>
</dbReference>
<keyword evidence="1" id="KW-1133">Transmembrane helix</keyword>
<keyword evidence="1" id="KW-0472">Membrane</keyword>
<feature type="transmembrane region" description="Helical" evidence="1">
    <location>
        <begin position="147"/>
        <end position="169"/>
    </location>
</feature>
<feature type="transmembrane region" description="Helical" evidence="1">
    <location>
        <begin position="181"/>
        <end position="207"/>
    </location>
</feature>
<gene>
    <name evidence="3" type="ORF">ACFOSB_15830</name>
</gene>
<evidence type="ECO:0000256" key="1">
    <source>
        <dbReference type="PROSITE-ProRule" id="PRU00244"/>
    </source>
</evidence>
<dbReference type="InterPro" id="IPR005330">
    <property type="entry name" value="MHYT_dom"/>
</dbReference>
<dbReference type="PROSITE" id="PS50924">
    <property type="entry name" value="MHYT"/>
    <property type="match status" value="1"/>
</dbReference>
<feature type="transmembrane region" description="Helical" evidence="1">
    <location>
        <begin position="12"/>
        <end position="32"/>
    </location>
</feature>
<protein>
    <submittedName>
        <fullName evidence="3">MHYT domain-containing protein</fullName>
    </submittedName>
</protein>
<sequence length="267" mass="27916">MEHSLIQTWNLGYVGLSYVIATLTSFVSLELASRAGRTRTVGSSHFWVVAQALLLGYGIWAMHFIGMLALHSNMPSAFNLLPTVLSGVAAVALVYPALRILHAGRLSLGRLALAGTVAGTGIVVMHYLGMAAYRIPGTVVTIMWGPLLASVAIAVGASMVALFLFGLLASDWATRQRRSMLYGAKTVAALVMGVAITGMHYTGMAALRYTLDPAADLATLAVTGADAGLLALIIGVVTFLLIGLAVTSIAMDVTDDLDLQDLPAATD</sequence>
<evidence type="ECO:0000259" key="2">
    <source>
        <dbReference type="PROSITE" id="PS50924"/>
    </source>
</evidence>
<keyword evidence="1" id="KW-0812">Transmembrane</keyword>
<feature type="transmembrane region" description="Helical" evidence="1">
    <location>
        <begin position="77"/>
        <end position="98"/>
    </location>
</feature>
<evidence type="ECO:0000313" key="4">
    <source>
        <dbReference type="Proteomes" id="UP001595803"/>
    </source>
</evidence>
<feature type="domain" description="MHYT" evidence="2">
    <location>
        <begin position="9"/>
        <end position="210"/>
    </location>
</feature>
<name>A0ABV7ZAB0_9DEIO</name>
<dbReference type="Pfam" id="PF03707">
    <property type="entry name" value="MHYT"/>
    <property type="match status" value="2"/>
</dbReference>
<reference evidence="4" key="1">
    <citation type="journal article" date="2019" name="Int. J. Syst. Evol. Microbiol.">
        <title>The Global Catalogue of Microorganisms (GCM) 10K type strain sequencing project: providing services to taxonomists for standard genome sequencing and annotation.</title>
        <authorList>
            <consortium name="The Broad Institute Genomics Platform"/>
            <consortium name="The Broad Institute Genome Sequencing Center for Infectious Disease"/>
            <person name="Wu L."/>
            <person name="Ma J."/>
        </authorList>
    </citation>
    <scope>NUCLEOTIDE SEQUENCE [LARGE SCALE GENOMIC DNA]</scope>
    <source>
        <strain evidence="4">CCTCC AB 2017081</strain>
    </source>
</reference>
<keyword evidence="4" id="KW-1185">Reference proteome</keyword>
<feature type="transmembrane region" description="Helical" evidence="1">
    <location>
        <begin position="227"/>
        <end position="250"/>
    </location>
</feature>
<dbReference type="EMBL" id="JBHRZG010000022">
    <property type="protein sequence ID" value="MFC3834323.1"/>
    <property type="molecule type" value="Genomic_DNA"/>
</dbReference>
<accession>A0ABV7ZAB0</accession>
<comment type="caution">
    <text evidence="3">The sequence shown here is derived from an EMBL/GenBank/DDBJ whole genome shotgun (WGS) entry which is preliminary data.</text>
</comment>
<evidence type="ECO:0000313" key="3">
    <source>
        <dbReference type="EMBL" id="MFC3834323.1"/>
    </source>
</evidence>
<proteinExistence type="predicted"/>
<dbReference type="PANTHER" id="PTHR35152:SF1">
    <property type="entry name" value="DOMAIN SIGNALLING PROTEIN, PUTATIVE (AFU_ORTHOLOGUE AFUA_5G11310)-RELATED"/>
    <property type="match status" value="1"/>
</dbReference>
<feature type="transmembrane region" description="Helical" evidence="1">
    <location>
        <begin position="110"/>
        <end position="135"/>
    </location>
</feature>
<organism evidence="3 4">
    <name type="scientific">Deinococcus rufus</name>
    <dbReference type="NCBI Taxonomy" id="2136097"/>
    <lineage>
        <taxon>Bacteria</taxon>
        <taxon>Thermotogati</taxon>
        <taxon>Deinococcota</taxon>
        <taxon>Deinococci</taxon>
        <taxon>Deinococcales</taxon>
        <taxon>Deinococcaceae</taxon>
        <taxon>Deinococcus</taxon>
    </lineage>
</organism>